<evidence type="ECO:0000256" key="6">
    <source>
        <dbReference type="ARBA" id="ARBA00023170"/>
    </source>
</evidence>
<comment type="subcellular location">
    <subcellularLocation>
        <location evidence="1">Membrane</location>
        <topology evidence="1">Multi-pass membrane protein</topology>
    </subcellularLocation>
</comment>
<dbReference type="PRINTS" id="PR00237">
    <property type="entry name" value="GPCRRHODOPSN"/>
</dbReference>
<dbReference type="PANTHER" id="PTHR24238:SF47">
    <property type="entry name" value="ECDYSTEROIDS_DOPAMINE RECEPTOR-RELATED"/>
    <property type="match status" value="1"/>
</dbReference>
<feature type="compositionally biased region" description="Low complexity" evidence="8">
    <location>
        <begin position="539"/>
        <end position="548"/>
    </location>
</feature>
<dbReference type="EMBL" id="JBAMIC010000010">
    <property type="protein sequence ID" value="KAK7102569.1"/>
    <property type="molecule type" value="Genomic_DNA"/>
</dbReference>
<feature type="transmembrane region" description="Helical" evidence="9">
    <location>
        <begin position="51"/>
        <end position="72"/>
    </location>
</feature>
<evidence type="ECO:0000313" key="12">
    <source>
        <dbReference type="Proteomes" id="UP001374579"/>
    </source>
</evidence>
<dbReference type="SUPFAM" id="SSF81321">
    <property type="entry name" value="Family A G protein-coupled receptor-like"/>
    <property type="match status" value="1"/>
</dbReference>
<feature type="region of interest" description="Disordered" evidence="8">
    <location>
        <begin position="498"/>
        <end position="549"/>
    </location>
</feature>
<dbReference type="GO" id="GO:0016020">
    <property type="term" value="C:membrane"/>
    <property type="evidence" value="ECO:0007669"/>
    <property type="project" value="UniProtKB-SubCell"/>
</dbReference>
<dbReference type="PROSITE" id="PS50262">
    <property type="entry name" value="G_PROTEIN_RECEP_F1_2"/>
    <property type="match status" value="1"/>
</dbReference>
<feature type="region of interest" description="Disordered" evidence="8">
    <location>
        <begin position="377"/>
        <end position="463"/>
    </location>
</feature>
<evidence type="ECO:0000256" key="2">
    <source>
        <dbReference type="ARBA" id="ARBA00022692"/>
    </source>
</evidence>
<keyword evidence="7" id="KW-0807">Transducer</keyword>
<feature type="region of interest" description="Disordered" evidence="8">
    <location>
        <begin position="566"/>
        <end position="649"/>
    </location>
</feature>
<evidence type="ECO:0000313" key="11">
    <source>
        <dbReference type="EMBL" id="KAK7102569.1"/>
    </source>
</evidence>
<protein>
    <recommendedName>
        <fullName evidence="10">G-protein coupled receptors family 1 profile domain-containing protein</fullName>
    </recommendedName>
</protein>
<proteinExistence type="predicted"/>
<feature type="compositionally biased region" description="Polar residues" evidence="8">
    <location>
        <begin position="440"/>
        <end position="463"/>
    </location>
</feature>
<evidence type="ECO:0000256" key="7">
    <source>
        <dbReference type="ARBA" id="ARBA00023224"/>
    </source>
</evidence>
<feature type="compositionally biased region" description="Polar residues" evidence="8">
    <location>
        <begin position="326"/>
        <end position="340"/>
    </location>
</feature>
<evidence type="ECO:0000256" key="1">
    <source>
        <dbReference type="ARBA" id="ARBA00004141"/>
    </source>
</evidence>
<evidence type="ECO:0000259" key="10">
    <source>
        <dbReference type="PROSITE" id="PS50262"/>
    </source>
</evidence>
<feature type="compositionally biased region" description="Low complexity" evidence="8">
    <location>
        <begin position="422"/>
        <end position="435"/>
    </location>
</feature>
<dbReference type="InterPro" id="IPR000276">
    <property type="entry name" value="GPCR_Rhodpsn"/>
</dbReference>
<feature type="transmembrane region" description="Helical" evidence="9">
    <location>
        <begin position="84"/>
        <end position="101"/>
    </location>
</feature>
<organism evidence="11 12">
    <name type="scientific">Littorina saxatilis</name>
    <dbReference type="NCBI Taxonomy" id="31220"/>
    <lineage>
        <taxon>Eukaryota</taxon>
        <taxon>Metazoa</taxon>
        <taxon>Spiralia</taxon>
        <taxon>Lophotrochozoa</taxon>
        <taxon>Mollusca</taxon>
        <taxon>Gastropoda</taxon>
        <taxon>Caenogastropoda</taxon>
        <taxon>Littorinimorpha</taxon>
        <taxon>Littorinoidea</taxon>
        <taxon>Littorinidae</taxon>
        <taxon>Littorina</taxon>
    </lineage>
</organism>
<reference evidence="11 12" key="1">
    <citation type="submission" date="2024-02" db="EMBL/GenBank/DDBJ databases">
        <title>Chromosome-scale genome assembly of the rough periwinkle Littorina saxatilis.</title>
        <authorList>
            <person name="De Jode A."/>
            <person name="Faria R."/>
            <person name="Formenti G."/>
            <person name="Sims Y."/>
            <person name="Smith T.P."/>
            <person name="Tracey A."/>
            <person name="Wood J.M.D."/>
            <person name="Zagrodzka Z.B."/>
            <person name="Johannesson K."/>
            <person name="Butlin R.K."/>
            <person name="Leder E.H."/>
        </authorList>
    </citation>
    <scope>NUCLEOTIDE SEQUENCE [LARGE SCALE GENOMIC DNA]</scope>
    <source>
        <strain evidence="11">Snail1</strain>
        <tissue evidence="11">Muscle</tissue>
    </source>
</reference>
<keyword evidence="2 9" id="KW-0812">Transmembrane</keyword>
<dbReference type="AlphaFoldDB" id="A0AAN9BCC0"/>
<evidence type="ECO:0000256" key="9">
    <source>
        <dbReference type="SAM" id="Phobius"/>
    </source>
</evidence>
<feature type="transmembrane region" description="Helical" evidence="9">
    <location>
        <begin position="658"/>
        <end position="680"/>
    </location>
</feature>
<feature type="compositionally biased region" description="Polar residues" evidence="8">
    <location>
        <begin position="498"/>
        <end position="526"/>
    </location>
</feature>
<feature type="transmembrane region" description="Helical" evidence="9">
    <location>
        <begin position="163"/>
        <end position="184"/>
    </location>
</feature>
<dbReference type="Pfam" id="PF00001">
    <property type="entry name" value="7tm_1"/>
    <property type="match status" value="1"/>
</dbReference>
<feature type="compositionally biased region" description="Polar residues" evidence="8">
    <location>
        <begin position="377"/>
        <end position="386"/>
    </location>
</feature>
<sequence>MEEPRDAVDTTSTMYDPLDKVTLHYSHLDSDVNTFLHDANLAFTSRLAPTVAYTVLLSVLGLVGNTVVFLVYYRRFKPTVTRTYILAMSVCDLLSNVLFLPTDVMEIRFHATFYAVWACKLSRSVRCFLAFFCAAVLVAVALDRQRTVCSRSLRSPTPNAFSRVRVSLALCGLVSLAVTVPYSILSGGQTVRFAGSNVTGMKCSIQDRYIPSLFALVYNVLVGVGFVVCVVIIGVSYGKTARFLWLYKKDKRLRRESVGFRAVNVQLKSMKSIPVGSPPYTDLITRGDAASFDNEDSSTYFSANSGDLWTSDNVAAPSPASDPEANDTTDCTKVASNHSSAKSDEEKHVSKMAIPVEMLGFQEIVSSEAKDSLRNCASASTYSSSDPDGKKGSPTDGPKRIDIPDITAVISSDLSSKPYEGSSSTVSFSPTTPSVAIDFSSESPAKQSQDAGTNSNIEATPSQAQVTVKDLSICSASNPSTAEDSKVACSQALITQTSDLTAPSSSDPTTTEGSNKNNKVTSSQAVVAQATDRSDHSPAKPSKNPPASDVLDQYLAKFSKVKGLSSNKNVIPAPESIPPANDLSGLSTSKPTKVESPSSNEEVTSPPATPCGLEEPSSDQNVAPSPEVNDLPAHPSKPNKVKGPSSNPAKKISARTTLMLFVLTALYVVNYLPYIVMVILDSMDKAPLDLDINVSHICSRSYFLNSVVNPFVYSFFNAAFRRECRAFFCPRR</sequence>
<feature type="region of interest" description="Disordered" evidence="8">
    <location>
        <begin position="312"/>
        <end position="349"/>
    </location>
</feature>
<dbReference type="Proteomes" id="UP001374579">
    <property type="component" value="Unassembled WGS sequence"/>
</dbReference>
<evidence type="ECO:0000256" key="4">
    <source>
        <dbReference type="ARBA" id="ARBA00023040"/>
    </source>
</evidence>
<feature type="domain" description="G-protein coupled receptors family 1 profile" evidence="10">
    <location>
        <begin position="64"/>
        <end position="713"/>
    </location>
</feature>
<name>A0AAN9BCC0_9CAEN</name>
<dbReference type="Gene3D" id="1.20.1070.10">
    <property type="entry name" value="Rhodopsin 7-helix transmembrane proteins"/>
    <property type="match status" value="2"/>
</dbReference>
<evidence type="ECO:0000256" key="3">
    <source>
        <dbReference type="ARBA" id="ARBA00022989"/>
    </source>
</evidence>
<dbReference type="InterPro" id="IPR017452">
    <property type="entry name" value="GPCR_Rhodpsn_7TM"/>
</dbReference>
<comment type="caution">
    <text evidence="11">The sequence shown here is derived from an EMBL/GenBank/DDBJ whole genome shotgun (WGS) entry which is preliminary data.</text>
</comment>
<feature type="transmembrane region" description="Helical" evidence="9">
    <location>
        <begin position="216"/>
        <end position="238"/>
    </location>
</feature>
<feature type="transmembrane region" description="Helical" evidence="9">
    <location>
        <begin position="121"/>
        <end position="142"/>
    </location>
</feature>
<keyword evidence="4" id="KW-0297">G-protein coupled receptor</keyword>
<feature type="compositionally biased region" description="Basic and acidic residues" evidence="8">
    <location>
        <begin position="387"/>
        <end position="403"/>
    </location>
</feature>
<evidence type="ECO:0000256" key="8">
    <source>
        <dbReference type="SAM" id="MobiDB-lite"/>
    </source>
</evidence>
<evidence type="ECO:0000256" key="5">
    <source>
        <dbReference type="ARBA" id="ARBA00023136"/>
    </source>
</evidence>
<keyword evidence="3 9" id="KW-1133">Transmembrane helix</keyword>
<dbReference type="GO" id="GO:0004930">
    <property type="term" value="F:G protein-coupled receptor activity"/>
    <property type="evidence" value="ECO:0007669"/>
    <property type="project" value="UniProtKB-KW"/>
</dbReference>
<keyword evidence="12" id="KW-1185">Reference proteome</keyword>
<keyword evidence="6" id="KW-0675">Receptor</keyword>
<accession>A0AAN9BCC0</accession>
<dbReference type="PANTHER" id="PTHR24238">
    <property type="entry name" value="G-PROTEIN COUPLED RECEPTOR"/>
    <property type="match status" value="1"/>
</dbReference>
<gene>
    <name evidence="11" type="ORF">V1264_020768</name>
</gene>
<dbReference type="CDD" id="cd00637">
    <property type="entry name" value="7tm_classA_rhodopsin-like"/>
    <property type="match status" value="2"/>
</dbReference>
<keyword evidence="5 9" id="KW-0472">Membrane</keyword>
<feature type="compositionally biased region" description="Polar residues" evidence="8">
    <location>
        <begin position="584"/>
        <end position="603"/>
    </location>
</feature>